<dbReference type="EMBL" id="WBVX01000067">
    <property type="protein sequence ID" value="KAB2674279.1"/>
    <property type="molecule type" value="Genomic_DNA"/>
</dbReference>
<sequence>MAAVWRIATDTPDYEADDLTGTGAKVTGGRWNAPGFAVVYCAENVSLAAMETLVHIAASSLPLNRYLVRIDIPQDLWDASERLDAKTAPIGWDALPAGRASLAFGSTWLAERRSACLFVPSVIVPDESNVLVNPLHPDAGKISATKVRRWLYDSRLKSKT</sequence>
<organism evidence="2 3">
    <name type="scientific">Brucella tritici</name>
    <dbReference type="NCBI Taxonomy" id="94626"/>
    <lineage>
        <taxon>Bacteria</taxon>
        <taxon>Pseudomonadati</taxon>
        <taxon>Pseudomonadota</taxon>
        <taxon>Alphaproteobacteria</taxon>
        <taxon>Hyphomicrobiales</taxon>
        <taxon>Brucellaceae</taxon>
        <taxon>Brucella/Ochrobactrum group</taxon>
        <taxon>Brucella</taxon>
    </lineage>
</organism>
<proteinExistence type="predicted"/>
<dbReference type="RefSeq" id="WP_055976366.1">
    <property type="nucleotide sequence ID" value="NZ_WBVX01000067.1"/>
</dbReference>
<gene>
    <name evidence="2" type="ORF">F9L08_28640</name>
</gene>
<evidence type="ECO:0000313" key="3">
    <source>
        <dbReference type="Proteomes" id="UP000481643"/>
    </source>
</evidence>
<dbReference type="Proteomes" id="UP000481643">
    <property type="component" value="Unassembled WGS sequence"/>
</dbReference>
<comment type="caution">
    <text evidence="2">The sequence shown here is derived from an EMBL/GenBank/DDBJ whole genome shotgun (WGS) entry which is preliminary data.</text>
</comment>
<name>A0A6L3Y2R5_9HYPH</name>
<dbReference type="SMART" id="SM00953">
    <property type="entry name" value="RES"/>
    <property type="match status" value="1"/>
</dbReference>
<dbReference type="Pfam" id="PF08808">
    <property type="entry name" value="RES"/>
    <property type="match status" value="1"/>
</dbReference>
<dbReference type="AlphaFoldDB" id="A0A6L3Y2R5"/>
<feature type="domain" description="RES" evidence="1">
    <location>
        <begin position="18"/>
        <end position="146"/>
    </location>
</feature>
<evidence type="ECO:0000259" key="1">
    <source>
        <dbReference type="SMART" id="SM00953"/>
    </source>
</evidence>
<evidence type="ECO:0000313" key="2">
    <source>
        <dbReference type="EMBL" id="KAB2674279.1"/>
    </source>
</evidence>
<dbReference type="InterPro" id="IPR014914">
    <property type="entry name" value="RES_dom"/>
</dbReference>
<protein>
    <submittedName>
        <fullName evidence="2">RES family NAD+ phosphorylase</fullName>
    </submittedName>
</protein>
<accession>A0A6L3Y2R5</accession>
<reference evidence="2 3" key="1">
    <citation type="submission" date="2019-09" db="EMBL/GenBank/DDBJ databases">
        <title>Taxonomic organization of the family Brucellaceae based on a phylogenomic approach.</title>
        <authorList>
            <person name="Leclercq S."/>
            <person name="Cloeckaert A."/>
            <person name="Zygmunt M.S."/>
        </authorList>
    </citation>
    <scope>NUCLEOTIDE SEQUENCE [LARGE SCALE GENOMIC DNA]</scope>
    <source>
        <strain evidence="2 3">WS1830</strain>
    </source>
</reference>